<reference evidence="1 2" key="1">
    <citation type="submission" date="2013-08" db="EMBL/GenBank/DDBJ databases">
        <authorList>
            <person name="Stouthamer R."/>
            <person name="Nunney L."/>
        </authorList>
    </citation>
    <scope>NUCLEOTIDE SEQUENCE [LARGE SCALE GENOMIC DNA]</scope>
    <source>
        <strain evidence="2">ann-1</strain>
    </source>
</reference>
<dbReference type="Proteomes" id="UP000027215">
    <property type="component" value="Chromosome"/>
</dbReference>
<sequence length="32" mass="3149">MSRAAIAILSYPIADVCAVVVVGEVAGAMSAL</sequence>
<evidence type="ECO:0000313" key="2">
    <source>
        <dbReference type="Proteomes" id="UP000027215"/>
    </source>
</evidence>
<dbReference type="EMBL" id="CP006696">
    <property type="protein sequence ID" value="AIC11046.1"/>
    <property type="molecule type" value="Genomic_DNA"/>
</dbReference>
<dbReference type="PATRIC" id="fig|155920.8.peg.858"/>
<accession>A0A060HCE0</accession>
<evidence type="ECO:0000313" key="1">
    <source>
        <dbReference type="EMBL" id="AIC11046.1"/>
    </source>
</evidence>
<proteinExistence type="predicted"/>
<gene>
    <name evidence="1" type="ORF">D934_03600</name>
</gene>
<dbReference type="HOGENOM" id="CLU_3392079_0_0_6"/>
<dbReference type="AlphaFoldDB" id="A0A060HCE0"/>
<name>A0A060HCE0_XYLFS</name>
<organism evidence="1 2">
    <name type="scientific">Xylella fastidiosa subsp. sandyi Ann-1</name>
    <dbReference type="NCBI Taxonomy" id="155920"/>
    <lineage>
        <taxon>Bacteria</taxon>
        <taxon>Pseudomonadati</taxon>
        <taxon>Pseudomonadota</taxon>
        <taxon>Gammaproteobacteria</taxon>
        <taxon>Lysobacterales</taxon>
        <taxon>Lysobacteraceae</taxon>
        <taxon>Xylella</taxon>
    </lineage>
</organism>
<dbReference type="KEGG" id="xfs:D934_03600"/>
<protein>
    <submittedName>
        <fullName evidence="1">Uncharacterized protein</fullName>
    </submittedName>
</protein>